<feature type="transmembrane region" description="Helical" evidence="7">
    <location>
        <begin position="148"/>
        <end position="168"/>
    </location>
</feature>
<keyword evidence="10" id="KW-1185">Reference proteome</keyword>
<dbReference type="GO" id="GO:0016740">
    <property type="term" value="F:transferase activity"/>
    <property type="evidence" value="ECO:0007669"/>
    <property type="project" value="UniProtKB-KW"/>
</dbReference>
<sequence>MFQKKIHSLPMMPLLALALTFLLEVFGRHSVGKALGYAFSNPLMFLYNMMIVLLTLSISTLFRRRRFMLLLIAAIWFLLGCANFMVLSFRITPLGAIDFQLLKSVIGIVGIYISFYQAVLILLAFCLLVVGVVYSWRRLPPSRVRCKSAILTIGATAGSLLLVSNLSVQAEALSQNFDNITDAYSENGFAYSFSSGLVDRGIKKPEDYSQERMAEVAASLEGSPSLSQGRRPNLVMVQLESFFDVNRLENLDFSQNPLPHFTRLRETFSTGLLEVPSIGSGTANTEFEVLTGMNLEYFGSGEYPYKTVLQEAACESLGYHLRKNGYAAHAIHNNTATFYDRNLVYSNLGFERFSPIEYMNDVRYNPTGWAKDEVLTGEIRKALASGGSRDFIYAVSVQPHGKYPEAPLDENQRIFVEGLEEDAAKASFEYYANQIFETDAFVGELLRELSAFGEPTVVVLFGDHLPALAVEEEDLREGGRFQTEYVIWSNFPLEKQDKDLTAYQLGAEVMERMGLDEGILTKLHQNRFWADDYQEMMVLLQYDMLYGEQAVYARKGSAGPPEGSVLGMGISPIVITGIQQSGESVQVSGLGFTPWSVVHLDGKAKETRFLDDGALLVEDLVLEKGSRLHVAQVARSKEVLSRTAGFIVQ</sequence>
<evidence type="ECO:0000256" key="1">
    <source>
        <dbReference type="ARBA" id="ARBA00004651"/>
    </source>
</evidence>
<keyword evidence="9" id="KW-0808">Transferase</keyword>
<feature type="transmembrane region" description="Helical" evidence="7">
    <location>
        <begin position="43"/>
        <end position="62"/>
    </location>
</feature>
<evidence type="ECO:0000256" key="4">
    <source>
        <dbReference type="ARBA" id="ARBA00022692"/>
    </source>
</evidence>
<evidence type="ECO:0000256" key="2">
    <source>
        <dbReference type="ARBA" id="ARBA00004936"/>
    </source>
</evidence>
<proteinExistence type="predicted"/>
<feature type="transmembrane region" description="Helical" evidence="7">
    <location>
        <begin position="111"/>
        <end position="136"/>
    </location>
</feature>
<dbReference type="RefSeq" id="WP_162369514.1">
    <property type="nucleotide sequence ID" value="NZ_JAAEEH010000006.1"/>
</dbReference>
<evidence type="ECO:0000256" key="5">
    <source>
        <dbReference type="ARBA" id="ARBA00022989"/>
    </source>
</evidence>
<dbReference type="GO" id="GO:0005886">
    <property type="term" value="C:plasma membrane"/>
    <property type="evidence" value="ECO:0007669"/>
    <property type="project" value="UniProtKB-SubCell"/>
</dbReference>
<evidence type="ECO:0000313" key="10">
    <source>
        <dbReference type="Proteomes" id="UP000461585"/>
    </source>
</evidence>
<reference evidence="9 10" key="1">
    <citation type="submission" date="2020-01" db="EMBL/GenBank/DDBJ databases">
        <title>Anaeroalcalibacter tamaniensis gen. nov., sp. nov., moderately halophilic strictly anaerobic fermenter bacterium from mud volcano of Taman peninsula.</title>
        <authorList>
            <person name="Frolova A."/>
            <person name="Merkel A.Y."/>
            <person name="Slobodkin A.I."/>
        </authorList>
    </citation>
    <scope>NUCLEOTIDE SEQUENCE [LARGE SCALE GENOMIC DNA]</scope>
    <source>
        <strain evidence="9 10">F-3ap</strain>
    </source>
</reference>
<dbReference type="CDD" id="cd16015">
    <property type="entry name" value="LTA_synthase"/>
    <property type="match status" value="1"/>
</dbReference>
<evidence type="ECO:0000259" key="8">
    <source>
        <dbReference type="Pfam" id="PF00884"/>
    </source>
</evidence>
<dbReference type="SUPFAM" id="SSF53649">
    <property type="entry name" value="Alkaline phosphatase-like"/>
    <property type="match status" value="1"/>
</dbReference>
<evidence type="ECO:0000256" key="6">
    <source>
        <dbReference type="ARBA" id="ARBA00023136"/>
    </source>
</evidence>
<keyword evidence="4 7" id="KW-0812">Transmembrane</keyword>
<gene>
    <name evidence="9" type="ORF">GXN74_03380</name>
</gene>
<keyword evidence="3" id="KW-1003">Cell membrane</keyword>
<evidence type="ECO:0000256" key="7">
    <source>
        <dbReference type="SAM" id="Phobius"/>
    </source>
</evidence>
<feature type="domain" description="Sulfatase N-terminal" evidence="8">
    <location>
        <begin position="232"/>
        <end position="513"/>
    </location>
</feature>
<keyword evidence="5 7" id="KW-1133">Transmembrane helix</keyword>
<feature type="transmembrane region" description="Helical" evidence="7">
    <location>
        <begin position="69"/>
        <end position="91"/>
    </location>
</feature>
<comment type="caution">
    <text evidence="9">The sequence shown here is derived from an EMBL/GenBank/DDBJ whole genome shotgun (WGS) entry which is preliminary data.</text>
</comment>
<name>A0A7X5HUA4_9FIRM</name>
<dbReference type="InterPro" id="IPR000917">
    <property type="entry name" value="Sulfatase_N"/>
</dbReference>
<dbReference type="AlphaFoldDB" id="A0A7X5HUA4"/>
<accession>A0A7X5HUA4</accession>
<organism evidence="9 10">
    <name type="scientific">Anaerotalea alkaliphila</name>
    <dbReference type="NCBI Taxonomy" id="2662126"/>
    <lineage>
        <taxon>Bacteria</taxon>
        <taxon>Bacillati</taxon>
        <taxon>Bacillota</taxon>
        <taxon>Clostridia</taxon>
        <taxon>Eubacteriales</taxon>
        <taxon>Anaerotalea</taxon>
    </lineage>
</organism>
<dbReference type="InterPro" id="IPR050448">
    <property type="entry name" value="OpgB/LTA_synthase_biosynth"/>
</dbReference>
<keyword evidence="9" id="KW-0378">Hydrolase</keyword>
<comment type="subcellular location">
    <subcellularLocation>
        <location evidence="1">Cell membrane</location>
        <topology evidence="1">Multi-pass membrane protein</topology>
    </subcellularLocation>
</comment>
<dbReference type="EMBL" id="JAAEEH010000006">
    <property type="protein sequence ID" value="NDL66786.1"/>
    <property type="molecule type" value="Genomic_DNA"/>
</dbReference>
<protein>
    <submittedName>
        <fullName evidence="9">Sulfatase-like hydrolase/transferase</fullName>
    </submittedName>
</protein>
<dbReference type="Pfam" id="PF00884">
    <property type="entry name" value="Sulfatase"/>
    <property type="match status" value="1"/>
</dbReference>
<keyword evidence="6 7" id="KW-0472">Membrane</keyword>
<dbReference type="Proteomes" id="UP000461585">
    <property type="component" value="Unassembled WGS sequence"/>
</dbReference>
<evidence type="ECO:0000313" key="9">
    <source>
        <dbReference type="EMBL" id="NDL66786.1"/>
    </source>
</evidence>
<dbReference type="InterPro" id="IPR017850">
    <property type="entry name" value="Alkaline_phosphatase_core_sf"/>
</dbReference>
<dbReference type="PANTHER" id="PTHR47371:SF3">
    <property type="entry name" value="PHOSPHOGLYCEROL TRANSFERASE I"/>
    <property type="match status" value="1"/>
</dbReference>
<evidence type="ECO:0000256" key="3">
    <source>
        <dbReference type="ARBA" id="ARBA00022475"/>
    </source>
</evidence>
<dbReference type="GO" id="GO:0016787">
    <property type="term" value="F:hydrolase activity"/>
    <property type="evidence" value="ECO:0007669"/>
    <property type="project" value="UniProtKB-KW"/>
</dbReference>
<comment type="pathway">
    <text evidence="2">Cell wall biogenesis; lipoteichoic acid biosynthesis.</text>
</comment>
<dbReference type="PANTHER" id="PTHR47371">
    <property type="entry name" value="LIPOTEICHOIC ACID SYNTHASE"/>
    <property type="match status" value="1"/>
</dbReference>
<dbReference type="Gene3D" id="3.40.720.10">
    <property type="entry name" value="Alkaline Phosphatase, subunit A"/>
    <property type="match status" value="1"/>
</dbReference>